<feature type="compositionally biased region" description="Acidic residues" evidence="1">
    <location>
        <begin position="146"/>
        <end position="166"/>
    </location>
</feature>
<feature type="compositionally biased region" description="Basic and acidic residues" evidence="1">
    <location>
        <begin position="583"/>
        <end position="592"/>
    </location>
</feature>
<proteinExistence type="predicted"/>
<dbReference type="Proteomes" id="UP000191024">
    <property type="component" value="Chromosome D"/>
</dbReference>
<accession>A0A1G4JDU5</accession>
<feature type="region of interest" description="Disordered" evidence="1">
    <location>
        <begin position="1"/>
        <end position="230"/>
    </location>
</feature>
<dbReference type="GO" id="GO:0000329">
    <property type="term" value="C:fungal-type vacuole membrane"/>
    <property type="evidence" value="ECO:0007669"/>
    <property type="project" value="TreeGrafter"/>
</dbReference>
<gene>
    <name evidence="2" type="ORF">LAMI_0D09846G</name>
</gene>
<dbReference type="GO" id="GO:0031931">
    <property type="term" value="C:TORC1 complex"/>
    <property type="evidence" value="ECO:0007669"/>
    <property type="project" value="InterPro"/>
</dbReference>
<dbReference type="PANTHER" id="PTHR22794">
    <property type="entry name" value="THAP DOMAIN PROTEIN 11"/>
    <property type="match status" value="1"/>
</dbReference>
<name>A0A1G4JDU5_9SACH</name>
<dbReference type="Pfam" id="PF10452">
    <property type="entry name" value="TCO89"/>
    <property type="match status" value="1"/>
</dbReference>
<dbReference type="OrthoDB" id="5430106at2759"/>
<keyword evidence="3" id="KW-1185">Reference proteome</keyword>
<dbReference type="InterPro" id="IPR018857">
    <property type="entry name" value="TORC1_cplx_su_TCO89"/>
</dbReference>
<evidence type="ECO:0000313" key="2">
    <source>
        <dbReference type="EMBL" id="SCU88370.1"/>
    </source>
</evidence>
<feature type="compositionally biased region" description="Polar residues" evidence="1">
    <location>
        <begin position="35"/>
        <end position="45"/>
    </location>
</feature>
<dbReference type="PANTHER" id="PTHR22794:SF2">
    <property type="entry name" value="THAP DOMAIN-CONTAINING PROTEIN 11"/>
    <property type="match status" value="1"/>
</dbReference>
<feature type="compositionally biased region" description="Polar residues" evidence="1">
    <location>
        <begin position="95"/>
        <end position="104"/>
    </location>
</feature>
<evidence type="ECO:0000256" key="1">
    <source>
        <dbReference type="SAM" id="MobiDB-lite"/>
    </source>
</evidence>
<feature type="region of interest" description="Disordered" evidence="1">
    <location>
        <begin position="353"/>
        <end position="375"/>
    </location>
</feature>
<dbReference type="EMBL" id="LT598463">
    <property type="protein sequence ID" value="SCU88370.1"/>
    <property type="molecule type" value="Genomic_DNA"/>
</dbReference>
<dbReference type="GO" id="GO:0031929">
    <property type="term" value="P:TOR signaling"/>
    <property type="evidence" value="ECO:0007669"/>
    <property type="project" value="InterPro"/>
</dbReference>
<evidence type="ECO:0000313" key="3">
    <source>
        <dbReference type="Proteomes" id="UP000191024"/>
    </source>
</evidence>
<protein>
    <submittedName>
        <fullName evidence="2">LAMI_0D09846g1_1</fullName>
    </submittedName>
</protein>
<dbReference type="STRING" id="1230905.A0A1G4JDU5"/>
<reference evidence="2 3" key="1">
    <citation type="submission" date="2016-03" db="EMBL/GenBank/DDBJ databases">
        <authorList>
            <person name="Devillers H."/>
        </authorList>
    </citation>
    <scope>NUCLEOTIDE SEQUENCE [LARGE SCALE GENOMIC DNA]</scope>
    <source>
        <strain evidence="2">CBS 11717</strain>
    </source>
</reference>
<dbReference type="AlphaFoldDB" id="A0A1G4JDU5"/>
<feature type="compositionally biased region" description="Basic and acidic residues" evidence="1">
    <location>
        <begin position="167"/>
        <end position="195"/>
    </location>
</feature>
<feature type="compositionally biased region" description="Polar residues" evidence="1">
    <location>
        <begin position="608"/>
        <end position="617"/>
    </location>
</feature>
<feature type="region of interest" description="Disordered" evidence="1">
    <location>
        <begin position="583"/>
        <end position="633"/>
    </location>
</feature>
<sequence>MTLSSTPKNRSNRFENDGISINGNKQHASGKKVRQFTTRSRSKSAASFKGLNKLRRVLTHDGTYEPEENYPRRSDSIKKSKSSDSLTRRRAISALSMTTLGKSRNTTGAAFNANNGTSGPSSPGVGLKPQRRHSVKSVLELREGEEMYDDQSTTDEEVEYFTDEEDGHEKETELRCNTRDEDERRSDERTVHEDLGSNEAADIDESSDTSSRQSSNKTLMNPQLSYKPPCNLLQENEDRIDQDQDEDTINNTDDIVTTTNSLRRDVRNEAEAYLQGLQDSNSFQSKNGSADNFIPSMILSQSTGVEKHFDPPSGTKSSSKIADYHLLNQVKSARKNMSFADASEKSDYNINGKLSHNNLGSGPTAGTSHSDARSNFSTSISSLTTHLEPQSMANNRAQYMPRSKAAAKPSMLTNSVVSSFSPNLSKGKAGDFLPNINNFSQFLQSEKGGAESRTQQKLWLQRENSIIDLSSQSSGLSSVFLASNIEVKKEFERISREYVNVRRFNNPLNDSLGRVAPKDRLGARRLNSLPGQEDNMSKFLHMANAKNAKPLLDLIEQNLGHEHDIHQVLSQIWNEETAKFNRDLDTGRDEKSNSYSNGAFPSLRRQGRSSLRNNGGSFPSPHQRMIGSAQPTTRAVNRRMENALNQQQKF</sequence>
<feature type="compositionally biased region" description="Basic and acidic residues" evidence="1">
    <location>
        <begin position="58"/>
        <end position="82"/>
    </location>
</feature>
<organism evidence="2 3">
    <name type="scientific">Lachancea mirantina</name>
    <dbReference type="NCBI Taxonomy" id="1230905"/>
    <lineage>
        <taxon>Eukaryota</taxon>
        <taxon>Fungi</taxon>
        <taxon>Dikarya</taxon>
        <taxon>Ascomycota</taxon>
        <taxon>Saccharomycotina</taxon>
        <taxon>Saccharomycetes</taxon>
        <taxon>Saccharomycetales</taxon>
        <taxon>Saccharomycetaceae</taxon>
        <taxon>Lachancea</taxon>
    </lineage>
</organism>
<feature type="compositionally biased region" description="Low complexity" evidence="1">
    <location>
        <begin position="105"/>
        <end position="119"/>
    </location>
</feature>